<organism evidence="1">
    <name type="scientific">Brachypodium distachyon</name>
    <name type="common">Purple false brome</name>
    <name type="synonym">Trachynia distachya</name>
    <dbReference type="NCBI Taxonomy" id="15368"/>
    <lineage>
        <taxon>Eukaryota</taxon>
        <taxon>Viridiplantae</taxon>
        <taxon>Streptophyta</taxon>
        <taxon>Embryophyta</taxon>
        <taxon>Tracheophyta</taxon>
        <taxon>Spermatophyta</taxon>
        <taxon>Magnoliopsida</taxon>
        <taxon>Liliopsida</taxon>
        <taxon>Poales</taxon>
        <taxon>Poaceae</taxon>
        <taxon>BOP clade</taxon>
        <taxon>Pooideae</taxon>
        <taxon>Stipodae</taxon>
        <taxon>Brachypodieae</taxon>
        <taxon>Brachypodium</taxon>
    </lineage>
</organism>
<name>A0A2K2CP99_BRADI</name>
<dbReference type="EnsemblPlants" id="PNT63868">
    <property type="protein sequence ID" value="PNT63868"/>
    <property type="gene ID" value="BRADI_4g21933v3"/>
</dbReference>
<dbReference type="EMBL" id="CM000883">
    <property type="protein sequence ID" value="PNT63868.1"/>
    <property type="molecule type" value="Genomic_DNA"/>
</dbReference>
<reference evidence="1 2" key="1">
    <citation type="journal article" date="2010" name="Nature">
        <title>Genome sequencing and analysis of the model grass Brachypodium distachyon.</title>
        <authorList>
            <consortium name="International Brachypodium Initiative"/>
        </authorList>
    </citation>
    <scope>NUCLEOTIDE SEQUENCE [LARGE SCALE GENOMIC DNA]</scope>
    <source>
        <strain evidence="1 2">Bd21</strain>
    </source>
</reference>
<proteinExistence type="predicted"/>
<evidence type="ECO:0008006" key="4">
    <source>
        <dbReference type="Google" id="ProtNLM"/>
    </source>
</evidence>
<dbReference type="Gramene" id="PNT63868">
    <property type="protein sequence ID" value="PNT63868"/>
    <property type="gene ID" value="BRADI_4g21933v3"/>
</dbReference>
<protein>
    <recommendedName>
        <fullName evidence="4">FBD domain-containing protein</fullName>
    </recommendedName>
</protein>
<dbReference type="Proteomes" id="UP000008810">
    <property type="component" value="Chromosome 4"/>
</dbReference>
<reference evidence="2" key="3">
    <citation type="submission" date="2018-08" db="UniProtKB">
        <authorList>
            <consortium name="EnsemblPlants"/>
        </authorList>
    </citation>
    <scope>IDENTIFICATION</scope>
    <source>
        <strain evidence="2">cv. Bd21</strain>
    </source>
</reference>
<evidence type="ECO:0000313" key="2">
    <source>
        <dbReference type="EnsemblPlants" id="PNT63868"/>
    </source>
</evidence>
<reference evidence="1" key="2">
    <citation type="submission" date="2017-06" db="EMBL/GenBank/DDBJ databases">
        <title>WGS assembly of Brachypodium distachyon.</title>
        <authorList>
            <consortium name="The International Brachypodium Initiative"/>
            <person name="Lucas S."/>
            <person name="Harmon-Smith M."/>
            <person name="Lail K."/>
            <person name="Tice H."/>
            <person name="Grimwood J."/>
            <person name="Bruce D."/>
            <person name="Barry K."/>
            <person name="Shu S."/>
            <person name="Lindquist E."/>
            <person name="Wang M."/>
            <person name="Pitluck S."/>
            <person name="Vogel J.P."/>
            <person name="Garvin D.F."/>
            <person name="Mockler T.C."/>
            <person name="Schmutz J."/>
            <person name="Rokhsar D."/>
            <person name="Bevan M.W."/>
        </authorList>
    </citation>
    <scope>NUCLEOTIDE SEQUENCE</scope>
    <source>
        <strain evidence="1">Bd21</strain>
    </source>
</reference>
<dbReference type="InParanoid" id="A0A2K2CP99"/>
<accession>A0A2K2CP99</accession>
<evidence type="ECO:0000313" key="1">
    <source>
        <dbReference type="EMBL" id="PNT63868.1"/>
    </source>
</evidence>
<dbReference type="AlphaFoldDB" id="A0A2K2CP99"/>
<gene>
    <name evidence="1" type="ORF">BRADI_4g21933v3</name>
</gene>
<keyword evidence="3" id="KW-1185">Reference proteome</keyword>
<evidence type="ECO:0000313" key="3">
    <source>
        <dbReference type="Proteomes" id="UP000008810"/>
    </source>
</evidence>
<sequence length="71" mass="8371">METLCLDTIIDFMRYFSCLEKLYIEPFGNANNLWYRKHRNVVKYFDIPLKTTALGYYGGNPSYINLPHSLS</sequence>